<evidence type="ECO:0000256" key="10">
    <source>
        <dbReference type="ARBA" id="ARBA00023242"/>
    </source>
</evidence>
<evidence type="ECO:0000259" key="14">
    <source>
        <dbReference type="PROSITE" id="PS51843"/>
    </source>
</evidence>
<evidence type="ECO:0000259" key="13">
    <source>
        <dbReference type="PROSITE" id="PS51030"/>
    </source>
</evidence>
<evidence type="ECO:0000256" key="4">
    <source>
        <dbReference type="ARBA" id="ARBA00022771"/>
    </source>
</evidence>
<dbReference type="GO" id="GO:0048384">
    <property type="term" value="P:retinoic acid receptor signaling pathway"/>
    <property type="evidence" value="ECO:0007669"/>
    <property type="project" value="InterPro"/>
</dbReference>
<dbReference type="PANTHER" id="PTHR24085">
    <property type="entry name" value="NUCLEAR HORMONE RECEPTOR"/>
    <property type="match status" value="1"/>
</dbReference>
<dbReference type="InterPro" id="IPR001723">
    <property type="entry name" value="Nuclear_hrmn_rcpt"/>
</dbReference>
<keyword evidence="6" id="KW-0805">Transcription regulation</keyword>
<gene>
    <name evidence="15" type="primary">RARB</name>
</gene>
<dbReference type="PANTHER" id="PTHR24085:SF5">
    <property type="entry name" value="RETINOIC ACID RECEPTOR BETA"/>
    <property type="match status" value="1"/>
</dbReference>
<dbReference type="InterPro" id="IPR003078">
    <property type="entry name" value="Retinoic_acid_rcpt"/>
</dbReference>
<evidence type="ECO:0000313" key="15">
    <source>
        <dbReference type="Ensembl" id="ENSXCOP00000003968.1"/>
    </source>
</evidence>
<dbReference type="InterPro" id="IPR047159">
    <property type="entry name" value="NR_DBD_RAR"/>
</dbReference>
<dbReference type="GO" id="GO:0071376">
    <property type="term" value="P:cellular response to corticotropin-releasing hormone stimulus"/>
    <property type="evidence" value="ECO:0007669"/>
    <property type="project" value="TreeGrafter"/>
</dbReference>
<name>A0A3B5KV21_9TELE</name>
<protein>
    <recommendedName>
        <fullName evidence="11">Retinoic acid receptor beta</fullName>
    </recommendedName>
    <alternativeName>
        <fullName evidence="12">Nuclear receptor subfamily 1 group B member 2</fullName>
    </alternativeName>
</protein>
<dbReference type="SMART" id="SM00399">
    <property type="entry name" value="ZnF_C4"/>
    <property type="match status" value="1"/>
</dbReference>
<evidence type="ECO:0000256" key="11">
    <source>
        <dbReference type="ARBA" id="ARBA00039627"/>
    </source>
</evidence>
<dbReference type="PROSITE" id="PS51030">
    <property type="entry name" value="NUCLEAR_REC_DBD_2"/>
    <property type="match status" value="1"/>
</dbReference>
<feature type="domain" description="Nuclear receptor" evidence="13">
    <location>
        <begin position="79"/>
        <end position="154"/>
    </location>
</feature>
<dbReference type="PROSITE" id="PS51843">
    <property type="entry name" value="NR_LBD"/>
    <property type="match status" value="1"/>
</dbReference>
<evidence type="ECO:0000256" key="5">
    <source>
        <dbReference type="ARBA" id="ARBA00022833"/>
    </source>
</evidence>
<keyword evidence="16" id="KW-1185">Reference proteome</keyword>
<dbReference type="InterPro" id="IPR013088">
    <property type="entry name" value="Znf_NHR/GATA"/>
</dbReference>
<keyword evidence="7" id="KW-0238">DNA-binding</keyword>
<evidence type="ECO:0000256" key="3">
    <source>
        <dbReference type="ARBA" id="ARBA00022723"/>
    </source>
</evidence>
<sequence>GRECVLSCPTPPEGSSRGYEFKNRPFLVSRTLTELFSHLSRILLILLSFALPAAIETQSTSSEELVPSPPSPPPPPRVYKPCFVCQDKSSGYHYGVSACEGCKGFFRRSIQKNMVYTCHRDKNCIINKVTRNRCQYCRLQKCFAVGMSKESVRNDRNKKKKESPKPELAESYELTAELETIIEKIRKAHQETFPSLCQLGKYTTNSSADHRVRLDLGLWDKFSELATKCIIKIVEFAKRVPGFTGLTIADQITLLKAACLDILVCVSALILKEHACLSLFVFFCFKADLPISNKYLLMLNSDQSVLWSILTF</sequence>
<reference evidence="15" key="1">
    <citation type="submission" date="2025-08" db="UniProtKB">
        <authorList>
            <consortium name="Ensembl"/>
        </authorList>
    </citation>
    <scope>IDENTIFICATION</scope>
</reference>
<keyword evidence="9" id="KW-0675">Receptor</keyword>
<keyword evidence="5" id="KW-0862">Zinc</keyword>
<evidence type="ECO:0000256" key="12">
    <source>
        <dbReference type="ARBA" id="ARBA00042231"/>
    </source>
</evidence>
<evidence type="ECO:0000256" key="6">
    <source>
        <dbReference type="ARBA" id="ARBA00023015"/>
    </source>
</evidence>
<dbReference type="GO" id="GO:0001889">
    <property type="term" value="P:liver development"/>
    <property type="evidence" value="ECO:0007669"/>
    <property type="project" value="UniProtKB-ARBA"/>
</dbReference>
<keyword evidence="4" id="KW-0863">Zinc-finger</keyword>
<dbReference type="PROSITE" id="PS00031">
    <property type="entry name" value="NUCLEAR_REC_DBD_1"/>
    <property type="match status" value="1"/>
</dbReference>
<organism evidence="15 16">
    <name type="scientific">Xiphophorus couchianus</name>
    <name type="common">Monterrey platyfish</name>
    <dbReference type="NCBI Taxonomy" id="32473"/>
    <lineage>
        <taxon>Eukaryota</taxon>
        <taxon>Metazoa</taxon>
        <taxon>Chordata</taxon>
        <taxon>Craniata</taxon>
        <taxon>Vertebrata</taxon>
        <taxon>Euteleostomi</taxon>
        <taxon>Actinopterygii</taxon>
        <taxon>Neopterygii</taxon>
        <taxon>Teleostei</taxon>
        <taxon>Neoteleostei</taxon>
        <taxon>Acanthomorphata</taxon>
        <taxon>Ovalentaria</taxon>
        <taxon>Atherinomorphae</taxon>
        <taxon>Cyprinodontiformes</taxon>
        <taxon>Poeciliidae</taxon>
        <taxon>Poeciliinae</taxon>
        <taxon>Xiphophorus</taxon>
    </lineage>
</organism>
<dbReference type="GO" id="GO:0035259">
    <property type="term" value="F:nuclear glucocorticoid receptor binding"/>
    <property type="evidence" value="ECO:0007669"/>
    <property type="project" value="TreeGrafter"/>
</dbReference>
<dbReference type="SUPFAM" id="SSF48508">
    <property type="entry name" value="Nuclear receptor ligand-binding domain"/>
    <property type="match status" value="1"/>
</dbReference>
<dbReference type="Gene3D" id="1.10.565.10">
    <property type="entry name" value="Retinoid X Receptor"/>
    <property type="match status" value="1"/>
</dbReference>
<dbReference type="AlphaFoldDB" id="A0A3B5KV21"/>
<dbReference type="GO" id="GO:0005667">
    <property type="term" value="C:transcription regulator complex"/>
    <property type="evidence" value="ECO:0007669"/>
    <property type="project" value="TreeGrafter"/>
</dbReference>
<dbReference type="InterPro" id="IPR035500">
    <property type="entry name" value="NHR-like_dom_sf"/>
</dbReference>
<evidence type="ECO:0000256" key="8">
    <source>
        <dbReference type="ARBA" id="ARBA00023163"/>
    </source>
</evidence>
<comment type="subunit">
    <text evidence="2">Heterodimer; with an rxr molecule. Binds DNA preferentially as a rar/rxr heterodimer.</text>
</comment>
<keyword evidence="8" id="KW-0804">Transcription</keyword>
<keyword evidence="10" id="KW-0539">Nucleus</keyword>
<comment type="similarity">
    <text evidence="1">Belongs to the nuclear hormone receptor family. NR1 subfamily.</text>
</comment>
<dbReference type="GO" id="GO:0004879">
    <property type="term" value="F:nuclear receptor activity"/>
    <property type="evidence" value="ECO:0007669"/>
    <property type="project" value="InterPro"/>
</dbReference>
<dbReference type="GO" id="GO:0005634">
    <property type="term" value="C:nucleus"/>
    <property type="evidence" value="ECO:0007669"/>
    <property type="project" value="InterPro"/>
</dbReference>
<evidence type="ECO:0000313" key="16">
    <source>
        <dbReference type="Proteomes" id="UP000261380"/>
    </source>
</evidence>
<dbReference type="PRINTS" id="PR00047">
    <property type="entry name" value="STROIDFINGER"/>
</dbReference>
<dbReference type="InterPro" id="IPR000536">
    <property type="entry name" value="Nucl_hrmn_rcpt_lig-bd"/>
</dbReference>
<evidence type="ECO:0000256" key="2">
    <source>
        <dbReference type="ARBA" id="ARBA00011431"/>
    </source>
</evidence>
<dbReference type="InterPro" id="IPR001628">
    <property type="entry name" value="Znf_hrmn_rcpt"/>
</dbReference>
<dbReference type="Pfam" id="PF00105">
    <property type="entry name" value="zf-C4"/>
    <property type="match status" value="1"/>
</dbReference>
<dbReference type="PRINTS" id="PR00398">
    <property type="entry name" value="STRDHORMONER"/>
</dbReference>
<dbReference type="GO" id="GO:0008270">
    <property type="term" value="F:zinc ion binding"/>
    <property type="evidence" value="ECO:0007669"/>
    <property type="project" value="UniProtKB-KW"/>
</dbReference>
<dbReference type="FunFam" id="3.30.50.10:FF:000004">
    <property type="entry name" value="Retinoic acid receptor beta isoform"/>
    <property type="match status" value="1"/>
</dbReference>
<dbReference type="PRINTS" id="PR01292">
    <property type="entry name" value="RETNOICACIDR"/>
</dbReference>
<evidence type="ECO:0000256" key="9">
    <source>
        <dbReference type="ARBA" id="ARBA00023170"/>
    </source>
</evidence>
<proteinExistence type="inferred from homology"/>
<dbReference type="GeneTree" id="ENSGT00940000156196"/>
<evidence type="ECO:0000256" key="1">
    <source>
        <dbReference type="ARBA" id="ARBA00008092"/>
    </source>
</evidence>
<dbReference type="Proteomes" id="UP000261380">
    <property type="component" value="Unplaced"/>
</dbReference>
<dbReference type="SUPFAM" id="SSF57716">
    <property type="entry name" value="Glucocorticoid receptor-like (DNA-binding domain)"/>
    <property type="match status" value="1"/>
</dbReference>
<evidence type="ECO:0000256" key="7">
    <source>
        <dbReference type="ARBA" id="ARBA00023125"/>
    </source>
</evidence>
<dbReference type="Ensembl" id="ENSXCOT00000004012.1">
    <property type="protein sequence ID" value="ENSXCOP00000003968.1"/>
    <property type="gene ID" value="ENSXCOG00000003119.1"/>
</dbReference>
<accession>A0A3B5KV21</accession>
<dbReference type="GO" id="GO:0000978">
    <property type="term" value="F:RNA polymerase II cis-regulatory region sequence-specific DNA binding"/>
    <property type="evidence" value="ECO:0007669"/>
    <property type="project" value="TreeGrafter"/>
</dbReference>
<dbReference type="STRING" id="32473.ENSXCOP00000003968"/>
<reference evidence="15" key="2">
    <citation type="submission" date="2025-09" db="UniProtKB">
        <authorList>
            <consortium name="Ensembl"/>
        </authorList>
    </citation>
    <scope>IDENTIFICATION</scope>
</reference>
<feature type="domain" description="NR LBD" evidence="14">
    <location>
        <begin position="177"/>
        <end position="312"/>
    </location>
</feature>
<dbReference type="CDD" id="cd06964">
    <property type="entry name" value="NR_DBD_RAR"/>
    <property type="match status" value="1"/>
</dbReference>
<keyword evidence="3" id="KW-0479">Metal-binding</keyword>
<dbReference type="Gene3D" id="3.30.50.10">
    <property type="entry name" value="Erythroid Transcription Factor GATA-1, subunit A"/>
    <property type="match status" value="1"/>
</dbReference>